<comment type="caution">
    <text evidence="14">The sequence shown here is derived from an EMBL/GenBank/DDBJ whole genome shotgun (WGS) entry which is preliminary data.</text>
</comment>
<feature type="compositionally biased region" description="Low complexity" evidence="12">
    <location>
        <begin position="155"/>
        <end position="177"/>
    </location>
</feature>
<dbReference type="Proteomes" id="UP000663851">
    <property type="component" value="Unassembled WGS sequence"/>
</dbReference>
<dbReference type="SUPFAM" id="SSF57667">
    <property type="entry name" value="beta-beta-alpha zinc fingers"/>
    <property type="match status" value="2"/>
</dbReference>
<keyword evidence="10" id="KW-0539">Nucleus</keyword>
<evidence type="ECO:0000256" key="7">
    <source>
        <dbReference type="ARBA" id="ARBA00023015"/>
    </source>
</evidence>
<evidence type="ECO:0000256" key="10">
    <source>
        <dbReference type="ARBA" id="ARBA00023242"/>
    </source>
</evidence>
<evidence type="ECO:0000256" key="5">
    <source>
        <dbReference type="ARBA" id="ARBA00022771"/>
    </source>
</evidence>
<comment type="function">
    <text evidence="1">May be involved in transcriptional regulation.</text>
</comment>
<evidence type="ECO:0000256" key="9">
    <source>
        <dbReference type="ARBA" id="ARBA00023163"/>
    </source>
</evidence>
<organism evidence="14 17">
    <name type="scientific">Rotaria socialis</name>
    <dbReference type="NCBI Taxonomy" id="392032"/>
    <lineage>
        <taxon>Eukaryota</taxon>
        <taxon>Metazoa</taxon>
        <taxon>Spiralia</taxon>
        <taxon>Gnathifera</taxon>
        <taxon>Rotifera</taxon>
        <taxon>Eurotatoria</taxon>
        <taxon>Bdelloidea</taxon>
        <taxon>Philodinida</taxon>
        <taxon>Philodinidae</taxon>
        <taxon>Rotaria</taxon>
    </lineage>
</organism>
<feature type="region of interest" description="Disordered" evidence="12">
    <location>
        <begin position="307"/>
        <end position="336"/>
    </location>
</feature>
<keyword evidence="7" id="KW-0805">Transcription regulation</keyword>
<dbReference type="Gene3D" id="3.30.160.60">
    <property type="entry name" value="Classic Zinc Finger"/>
    <property type="match status" value="4"/>
</dbReference>
<keyword evidence="9" id="KW-0804">Transcription</keyword>
<evidence type="ECO:0000313" key="15">
    <source>
        <dbReference type="EMBL" id="CAF4145031.1"/>
    </source>
</evidence>
<keyword evidence="5 11" id="KW-0863">Zinc-finger</keyword>
<evidence type="ECO:0000256" key="11">
    <source>
        <dbReference type="PROSITE-ProRule" id="PRU00042"/>
    </source>
</evidence>
<keyword evidence="4" id="KW-0677">Repeat</keyword>
<evidence type="ECO:0000256" key="1">
    <source>
        <dbReference type="ARBA" id="ARBA00003767"/>
    </source>
</evidence>
<dbReference type="Proteomes" id="UP000663825">
    <property type="component" value="Unassembled WGS sequence"/>
</dbReference>
<dbReference type="PANTHER" id="PTHR23235">
    <property type="entry name" value="KRUEPPEL-LIKE TRANSCRIPTION FACTOR"/>
    <property type="match status" value="1"/>
</dbReference>
<feature type="domain" description="C2H2-type" evidence="13">
    <location>
        <begin position="282"/>
        <end position="311"/>
    </location>
</feature>
<evidence type="ECO:0000256" key="4">
    <source>
        <dbReference type="ARBA" id="ARBA00022737"/>
    </source>
</evidence>
<evidence type="ECO:0000313" key="14">
    <source>
        <dbReference type="EMBL" id="CAF3423586.1"/>
    </source>
</evidence>
<evidence type="ECO:0000256" key="6">
    <source>
        <dbReference type="ARBA" id="ARBA00022833"/>
    </source>
</evidence>
<dbReference type="OrthoDB" id="7327383at2759"/>
<dbReference type="PROSITE" id="PS00028">
    <property type="entry name" value="ZINC_FINGER_C2H2_1"/>
    <property type="match status" value="4"/>
</dbReference>
<reference evidence="14" key="1">
    <citation type="submission" date="2021-02" db="EMBL/GenBank/DDBJ databases">
        <authorList>
            <person name="Nowell W R."/>
        </authorList>
    </citation>
    <scope>NUCLEOTIDE SEQUENCE</scope>
</reference>
<feature type="domain" description="C2H2-type" evidence="13">
    <location>
        <begin position="198"/>
        <end position="225"/>
    </location>
</feature>
<dbReference type="GO" id="GO:0005634">
    <property type="term" value="C:nucleus"/>
    <property type="evidence" value="ECO:0007669"/>
    <property type="project" value="UniProtKB-SubCell"/>
</dbReference>
<evidence type="ECO:0000313" key="17">
    <source>
        <dbReference type="Proteomes" id="UP000663825"/>
    </source>
</evidence>
<keyword evidence="6" id="KW-0862">Zinc</keyword>
<evidence type="ECO:0000256" key="2">
    <source>
        <dbReference type="ARBA" id="ARBA00004123"/>
    </source>
</evidence>
<dbReference type="Pfam" id="PF00096">
    <property type="entry name" value="zf-C2H2"/>
    <property type="match status" value="3"/>
</dbReference>
<dbReference type="GO" id="GO:0003677">
    <property type="term" value="F:DNA binding"/>
    <property type="evidence" value="ECO:0007669"/>
    <property type="project" value="UniProtKB-KW"/>
</dbReference>
<dbReference type="FunFam" id="3.30.160.60:FF:000262">
    <property type="entry name" value="PR domain zinc finger protein 1"/>
    <property type="match status" value="1"/>
</dbReference>
<keyword evidence="3" id="KW-0479">Metal-binding</keyword>
<evidence type="ECO:0000256" key="8">
    <source>
        <dbReference type="ARBA" id="ARBA00023125"/>
    </source>
</evidence>
<sequence>MIMMKSDTAKNMIHNKQYPYCHIPNMKNDDDDTIIPPHEFIHRMIRPQSARWFGEQKQSHGRWPLREFSGHGDLRLPFIFPYALQANSSNTPLKSRDERNYLMSNSTHRQKTLVQPIASEKVHSSTQSNSTINKSSPLNFSIERILGKNSSPKATTTTTTTTVSSSSSTTTISTTVVHGRGHKSLPYPLRKENGKIIYECVQCHKTFSQLSNLKVHLRTHTNERPFVCTQCPKSFTQFAHLQKHTLVHSGERPHSCQYCPKRFSSTSNLKTHLRLHTGDKPYLCPNNSCSARFTQLVHLKLHKKTHLDEQTISSNSSSSSSSSSSTSSNINFNSIL</sequence>
<name>A0A818C632_9BILA</name>
<evidence type="ECO:0000313" key="16">
    <source>
        <dbReference type="EMBL" id="CAF4353362.1"/>
    </source>
</evidence>
<protein>
    <recommendedName>
        <fullName evidence="13">C2H2-type domain-containing protein</fullName>
    </recommendedName>
</protein>
<evidence type="ECO:0000313" key="18">
    <source>
        <dbReference type="Proteomes" id="UP000663873"/>
    </source>
</evidence>
<dbReference type="SMART" id="SM00355">
    <property type="entry name" value="ZnF_C2H2"/>
    <property type="match status" value="4"/>
</dbReference>
<evidence type="ECO:0000256" key="12">
    <source>
        <dbReference type="SAM" id="MobiDB-lite"/>
    </source>
</evidence>
<comment type="subcellular location">
    <subcellularLocation>
        <location evidence="2">Nucleus</location>
    </subcellularLocation>
</comment>
<feature type="domain" description="C2H2-type" evidence="13">
    <location>
        <begin position="254"/>
        <end position="281"/>
    </location>
</feature>
<dbReference type="GO" id="GO:0008270">
    <property type="term" value="F:zinc ion binding"/>
    <property type="evidence" value="ECO:0007669"/>
    <property type="project" value="UniProtKB-KW"/>
</dbReference>
<dbReference type="AlphaFoldDB" id="A0A818C632"/>
<dbReference type="PROSITE" id="PS50157">
    <property type="entry name" value="ZINC_FINGER_C2H2_2"/>
    <property type="match status" value="4"/>
</dbReference>
<keyword evidence="18" id="KW-1185">Reference proteome</keyword>
<dbReference type="InterPro" id="IPR013087">
    <property type="entry name" value="Znf_C2H2_type"/>
</dbReference>
<proteinExistence type="predicted"/>
<feature type="compositionally biased region" description="Low complexity" evidence="12">
    <location>
        <begin position="312"/>
        <end position="336"/>
    </location>
</feature>
<dbReference type="FunFam" id="3.30.160.60:FF:001498">
    <property type="entry name" value="Zinc finger protein 404"/>
    <property type="match status" value="1"/>
</dbReference>
<dbReference type="PANTHER" id="PTHR23235:SF142">
    <property type="entry name" value="ZINC FINGER PROTEIN 384"/>
    <property type="match status" value="1"/>
</dbReference>
<evidence type="ECO:0000256" key="3">
    <source>
        <dbReference type="ARBA" id="ARBA00022723"/>
    </source>
</evidence>
<evidence type="ECO:0000259" key="13">
    <source>
        <dbReference type="PROSITE" id="PS50157"/>
    </source>
</evidence>
<accession>A0A818C632</accession>
<dbReference type="EMBL" id="CAJOBO010001222">
    <property type="protein sequence ID" value="CAF4353362.1"/>
    <property type="molecule type" value="Genomic_DNA"/>
</dbReference>
<gene>
    <name evidence="16" type="ORF">HFQ381_LOCUS16893</name>
    <name evidence="14" type="ORF">TIS948_LOCUS29695</name>
    <name evidence="15" type="ORF">UJA718_LOCUS3128</name>
</gene>
<dbReference type="FunFam" id="3.30.160.60:FF:000097">
    <property type="entry name" value="Zinc finger protein"/>
    <property type="match status" value="1"/>
</dbReference>
<dbReference type="EMBL" id="CAJOBP010000227">
    <property type="protein sequence ID" value="CAF4145031.1"/>
    <property type="molecule type" value="Genomic_DNA"/>
</dbReference>
<keyword evidence="8" id="KW-0238">DNA-binding</keyword>
<dbReference type="InterPro" id="IPR036236">
    <property type="entry name" value="Znf_C2H2_sf"/>
</dbReference>
<feature type="region of interest" description="Disordered" evidence="12">
    <location>
        <begin position="147"/>
        <end position="180"/>
    </location>
</feature>
<dbReference type="EMBL" id="CAJNXB010005397">
    <property type="protein sequence ID" value="CAF3423586.1"/>
    <property type="molecule type" value="Genomic_DNA"/>
</dbReference>
<feature type="domain" description="C2H2-type" evidence="13">
    <location>
        <begin position="226"/>
        <end position="253"/>
    </location>
</feature>
<dbReference type="Proteomes" id="UP000663873">
    <property type="component" value="Unassembled WGS sequence"/>
</dbReference>